<accession>A0ABR2WKL1</accession>
<organism evidence="3 4">
    <name type="scientific">Basidiobolus ranarum</name>
    <dbReference type="NCBI Taxonomy" id="34480"/>
    <lineage>
        <taxon>Eukaryota</taxon>
        <taxon>Fungi</taxon>
        <taxon>Fungi incertae sedis</taxon>
        <taxon>Zoopagomycota</taxon>
        <taxon>Entomophthoromycotina</taxon>
        <taxon>Basidiobolomycetes</taxon>
        <taxon>Basidiobolales</taxon>
        <taxon>Basidiobolaceae</taxon>
        <taxon>Basidiobolus</taxon>
    </lineage>
</organism>
<gene>
    <name evidence="3" type="ORF">K7432_012587</name>
</gene>
<comment type="caution">
    <text evidence="3">The sequence shown here is derived from an EMBL/GenBank/DDBJ whole genome shotgun (WGS) entry which is preliminary data.</text>
</comment>
<evidence type="ECO:0000313" key="3">
    <source>
        <dbReference type="EMBL" id="KAK9762042.1"/>
    </source>
</evidence>
<protein>
    <submittedName>
        <fullName evidence="3">Uncharacterized protein</fullName>
    </submittedName>
</protein>
<proteinExistence type="predicted"/>
<dbReference type="Proteomes" id="UP001479436">
    <property type="component" value="Unassembled WGS sequence"/>
</dbReference>
<feature type="compositionally biased region" description="Basic residues" evidence="1">
    <location>
        <begin position="150"/>
        <end position="181"/>
    </location>
</feature>
<feature type="chain" id="PRO_5045713030" evidence="2">
    <location>
        <begin position="20"/>
        <end position="227"/>
    </location>
</feature>
<keyword evidence="4" id="KW-1185">Reference proteome</keyword>
<reference evidence="3 4" key="1">
    <citation type="submission" date="2023-04" db="EMBL/GenBank/DDBJ databases">
        <title>Genome of Basidiobolus ranarum AG-B5.</title>
        <authorList>
            <person name="Stajich J.E."/>
            <person name="Carter-House D."/>
            <person name="Gryganskyi A."/>
        </authorList>
    </citation>
    <scope>NUCLEOTIDE SEQUENCE [LARGE SCALE GENOMIC DNA]</scope>
    <source>
        <strain evidence="3 4">AG-B5</strain>
    </source>
</reference>
<feature type="compositionally biased region" description="Basic and acidic residues" evidence="1">
    <location>
        <begin position="128"/>
        <end position="137"/>
    </location>
</feature>
<sequence>MSLKVTLISAILLASVTNAADNQLSTPADHTVELSAPNFLLGEKLIVGAGTYFIIPDIMLDKEVELTPEESQMRRTILRKILSRLSKTSGVKKLGKLVTEMPLETDDQSASTSVSPNVDSAGNNDVDYSVHGERDIDLDTSPEETELRRGGRGGRGRGHGRGRGGRGRGRGRFGRGHGRFGRGRFGRGGRFDRFGGRGFGRFARFGRFGYGGYGWNDDCGGDDCGSC</sequence>
<name>A0ABR2WKL1_9FUNG</name>
<keyword evidence="2" id="KW-0732">Signal</keyword>
<feature type="signal peptide" evidence="2">
    <location>
        <begin position="1"/>
        <end position="19"/>
    </location>
</feature>
<evidence type="ECO:0000313" key="4">
    <source>
        <dbReference type="Proteomes" id="UP001479436"/>
    </source>
</evidence>
<evidence type="ECO:0000256" key="2">
    <source>
        <dbReference type="SAM" id="SignalP"/>
    </source>
</evidence>
<feature type="compositionally biased region" description="Polar residues" evidence="1">
    <location>
        <begin position="108"/>
        <end position="123"/>
    </location>
</feature>
<dbReference type="EMBL" id="JASJQH010001115">
    <property type="protein sequence ID" value="KAK9762042.1"/>
    <property type="molecule type" value="Genomic_DNA"/>
</dbReference>
<feature type="region of interest" description="Disordered" evidence="1">
    <location>
        <begin position="102"/>
        <end position="181"/>
    </location>
</feature>
<evidence type="ECO:0000256" key="1">
    <source>
        <dbReference type="SAM" id="MobiDB-lite"/>
    </source>
</evidence>